<protein>
    <recommendedName>
        <fullName evidence="5">Major Facilitator Superfamily protein</fullName>
    </recommendedName>
</protein>
<feature type="transmembrane region" description="Helical" evidence="2">
    <location>
        <begin position="161"/>
        <end position="181"/>
    </location>
</feature>
<keyword evidence="2" id="KW-0812">Transmembrane</keyword>
<feature type="transmembrane region" description="Helical" evidence="2">
    <location>
        <begin position="9"/>
        <end position="28"/>
    </location>
</feature>
<accession>A0A1C0A8H2</accession>
<comment type="caution">
    <text evidence="3">The sequence shown here is derived from an EMBL/GenBank/DDBJ whole genome shotgun (WGS) entry which is preliminary data.</text>
</comment>
<evidence type="ECO:0000313" key="3">
    <source>
        <dbReference type="EMBL" id="OCL26528.1"/>
    </source>
</evidence>
<dbReference type="GO" id="GO:0022857">
    <property type="term" value="F:transmembrane transporter activity"/>
    <property type="evidence" value="ECO:0007669"/>
    <property type="project" value="InterPro"/>
</dbReference>
<organism evidence="3 4">
    <name type="scientific">Orenia metallireducens</name>
    <dbReference type="NCBI Taxonomy" id="1413210"/>
    <lineage>
        <taxon>Bacteria</taxon>
        <taxon>Bacillati</taxon>
        <taxon>Bacillota</taxon>
        <taxon>Clostridia</taxon>
        <taxon>Halanaerobiales</taxon>
        <taxon>Halobacteroidaceae</taxon>
        <taxon>Orenia</taxon>
    </lineage>
</organism>
<keyword evidence="2" id="KW-0472">Membrane</keyword>
<proteinExistence type="predicted"/>
<dbReference type="SUPFAM" id="SSF103473">
    <property type="entry name" value="MFS general substrate transporter"/>
    <property type="match status" value="1"/>
</dbReference>
<dbReference type="GO" id="GO:0005886">
    <property type="term" value="C:plasma membrane"/>
    <property type="evidence" value="ECO:0007669"/>
    <property type="project" value="UniProtKB-SubCell"/>
</dbReference>
<reference evidence="3 4" key="2">
    <citation type="submission" date="2016-08" db="EMBL/GenBank/DDBJ databases">
        <title>Orenia metallireducens sp. nov. strain Z6, a Novel Metal-reducing Firmicute from the Deep Subsurface.</title>
        <authorList>
            <person name="Maxim B.I."/>
            <person name="Kenneth K."/>
            <person name="Flynn T.M."/>
            <person name="Oloughlin E.J."/>
            <person name="Locke R.A."/>
            <person name="Weber J.R."/>
            <person name="Egan S.M."/>
            <person name="Mackie R.I."/>
            <person name="Cann I.K."/>
        </authorList>
    </citation>
    <scope>NUCLEOTIDE SEQUENCE [LARGE SCALE GENOMIC DNA]</scope>
    <source>
        <strain evidence="3 4">Z6</strain>
    </source>
</reference>
<gene>
    <name evidence="3" type="ORF">U472_11085</name>
</gene>
<dbReference type="EMBL" id="LWDV01000009">
    <property type="protein sequence ID" value="OCL26528.1"/>
    <property type="molecule type" value="Genomic_DNA"/>
</dbReference>
<dbReference type="Pfam" id="PF07690">
    <property type="entry name" value="MFS_1"/>
    <property type="match status" value="1"/>
</dbReference>
<evidence type="ECO:0000256" key="2">
    <source>
        <dbReference type="SAM" id="Phobius"/>
    </source>
</evidence>
<sequence>MSITVAEMLGSLLVGFLPAIFIKILVIGEKTQLISYKYVLLTLGGISFLSTIPISHIKEEKPIKTDTKEAKFDIVTGIKKEQIGKLSLCQFLLRAGGDLIVPFFSIFLVNNLGASTGQAGTIMFLYQIIRVLVLLFTPLLIRKVGKVRSVGITQITSLPSLLAIVSIPNFAIAGISFPITFDFAMEITTNSQHTITSSLMRTSNSIAKSSSSVLAGWLVTNYDYNLTYFLTFFIYLIGIILLVKSFLKIENKELKYSI</sequence>
<evidence type="ECO:0000256" key="1">
    <source>
        <dbReference type="ARBA" id="ARBA00004651"/>
    </source>
</evidence>
<dbReference type="InterPro" id="IPR036259">
    <property type="entry name" value="MFS_trans_sf"/>
</dbReference>
<name>A0A1C0A8H2_9FIRM</name>
<dbReference type="InterPro" id="IPR011701">
    <property type="entry name" value="MFS"/>
</dbReference>
<comment type="subcellular location">
    <subcellularLocation>
        <location evidence="1">Cell membrane</location>
        <topology evidence="1">Multi-pass membrane protein</topology>
    </subcellularLocation>
</comment>
<dbReference type="Proteomes" id="UP000093514">
    <property type="component" value="Unassembled WGS sequence"/>
</dbReference>
<feature type="transmembrane region" description="Helical" evidence="2">
    <location>
        <begin position="226"/>
        <end position="247"/>
    </location>
</feature>
<keyword evidence="4" id="KW-1185">Reference proteome</keyword>
<dbReference type="Gene3D" id="1.20.1250.20">
    <property type="entry name" value="MFS general substrate transporter like domains"/>
    <property type="match status" value="1"/>
</dbReference>
<keyword evidence="2" id="KW-1133">Transmembrane helix</keyword>
<feature type="transmembrane region" description="Helical" evidence="2">
    <location>
        <begin position="34"/>
        <end position="54"/>
    </location>
</feature>
<evidence type="ECO:0008006" key="5">
    <source>
        <dbReference type="Google" id="ProtNLM"/>
    </source>
</evidence>
<dbReference type="AlphaFoldDB" id="A0A1C0A8H2"/>
<evidence type="ECO:0000313" key="4">
    <source>
        <dbReference type="Proteomes" id="UP000093514"/>
    </source>
</evidence>
<feature type="transmembrane region" description="Helical" evidence="2">
    <location>
        <begin position="121"/>
        <end position="141"/>
    </location>
</feature>
<reference evidence="4" key="1">
    <citation type="submission" date="2016-07" db="EMBL/GenBank/DDBJ databases">
        <authorList>
            <person name="Florea S."/>
            <person name="Webb J.S."/>
            <person name="Jaromczyk J."/>
            <person name="Schardl C.L."/>
        </authorList>
    </citation>
    <scope>NUCLEOTIDE SEQUENCE [LARGE SCALE GENOMIC DNA]</scope>
    <source>
        <strain evidence="4">Z6</strain>
    </source>
</reference>